<gene>
    <name evidence="4" type="ORF">DFR28_101831</name>
</gene>
<organism evidence="4 5">
    <name type="scientific">Arenicella xantha</name>
    <dbReference type="NCBI Taxonomy" id="644221"/>
    <lineage>
        <taxon>Bacteria</taxon>
        <taxon>Pseudomonadati</taxon>
        <taxon>Pseudomonadota</taxon>
        <taxon>Gammaproteobacteria</taxon>
        <taxon>Arenicellales</taxon>
        <taxon>Arenicellaceae</taxon>
        <taxon>Arenicella</taxon>
    </lineage>
</organism>
<dbReference type="Proteomes" id="UP000253083">
    <property type="component" value="Unassembled WGS sequence"/>
</dbReference>
<evidence type="ECO:0000259" key="3">
    <source>
        <dbReference type="Pfam" id="PF03372"/>
    </source>
</evidence>
<dbReference type="PANTHER" id="PTHR42834">
    <property type="entry name" value="ENDONUCLEASE/EXONUCLEASE/PHOSPHATASE FAMILY PROTEIN (AFU_ORTHOLOGUE AFUA_3G09210)"/>
    <property type="match status" value="1"/>
</dbReference>
<feature type="region of interest" description="Disordered" evidence="1">
    <location>
        <begin position="662"/>
        <end position="684"/>
    </location>
</feature>
<feature type="signal peptide" evidence="2">
    <location>
        <begin position="1"/>
        <end position="27"/>
    </location>
</feature>
<feature type="domain" description="Endonuclease/exonuclease/phosphatase" evidence="3">
    <location>
        <begin position="497"/>
        <end position="808"/>
    </location>
</feature>
<dbReference type="CDD" id="cd10283">
    <property type="entry name" value="MnuA_DNase1-like"/>
    <property type="match status" value="1"/>
</dbReference>
<dbReference type="NCBIfam" id="NF033681">
    <property type="entry name" value="ExeM_NucH_DNase"/>
    <property type="match status" value="1"/>
</dbReference>
<dbReference type="AlphaFoldDB" id="A0A395JS85"/>
<name>A0A395JS85_9GAMM</name>
<dbReference type="Pfam" id="PF03372">
    <property type="entry name" value="Exo_endo_phos"/>
    <property type="match status" value="1"/>
</dbReference>
<sequence length="838" mass="87689">MPSTMKKHLLFGLSASLVCAAISSSFAASINEIRTDQPSTDVDEYAEIVGAAEESLSGLSYLVLGDGTGGSGVIESVVSLDSSAIPADGVFVFAKSATLLSGTVTPDLVTSSLSFENSDNVTHLLVNGFTGSNGDDLDIDDDGTLDVTPWTSIVDSVALKENDSGEMLYSNRIVGPDGSFVPSHVYLCDEGFRIGAFDVASAEAKDTPGTANNCDGGGTGTPVAATIPEIQSNSASSPLVNQQVSTSGIVTAAFTSSDQLKGFFLQDPVGDNDVSTSDGIFVYNQDAAVSVGDQITLDATVVEFFEFTELSNVANLVVVSSGNTLPAPVQVTLPETTDGELEQYEGMLVEIVSPMTISQNFFLPRFGQMTLSSPDDNGNAGRLYQPTNIFSAGSPEALALEAENARRTLILDDGQDVSGFGDNPDPVPYIGKNPASVIRAGDTVSNLVGVLDYGRINANSPPSRDYRLHPTEAPSFTAANPRQSTPTNPGGSVTVASFNVLNYFTTLDGNGSICGPLANQDCRGADSANELTRQQDKIVSALIAMNADVVGLIEIENNGFGAGSAIQTLVDAVNAKAGVTKYAVLPINEGVTPGLGGDAITVGFIYQPSRVTSIGTVTTLETGAFSESITDGGRSRQPIAASFREGASNQVFTAVINHFKSKRAPSSVQGNGNDDSGDGQGSWNLRRTEAANDLADWLASDPTGVNSGDILILGDLNAYAKEDPMLALAAKGYTDLIKAHNGQNSYSYSFDGMAGSLDHALASTSLQAKVTGVTQWHINTDEPPMLDYNTEFNPDGYYQDDSFRASDHDPVIVGLDFAAQEDCFVVPLANTKVVVFCL</sequence>
<evidence type="ECO:0000313" key="4">
    <source>
        <dbReference type="EMBL" id="RBP53445.1"/>
    </source>
</evidence>
<dbReference type="CDD" id="cd04486">
    <property type="entry name" value="YhcR_OBF_like"/>
    <property type="match status" value="1"/>
</dbReference>
<keyword evidence="5" id="KW-1185">Reference proteome</keyword>
<dbReference type="OrthoDB" id="9800417at2"/>
<dbReference type="InParanoid" id="A0A395JS85"/>
<accession>A0A395JS85</accession>
<dbReference type="InterPro" id="IPR047971">
    <property type="entry name" value="ExeM-like"/>
</dbReference>
<keyword evidence="2" id="KW-0732">Signal</keyword>
<feature type="region of interest" description="Disordered" evidence="1">
    <location>
        <begin position="459"/>
        <end position="491"/>
    </location>
</feature>
<evidence type="ECO:0000256" key="2">
    <source>
        <dbReference type="SAM" id="SignalP"/>
    </source>
</evidence>
<evidence type="ECO:0000256" key="1">
    <source>
        <dbReference type="SAM" id="MobiDB-lite"/>
    </source>
</evidence>
<proteinExistence type="predicted"/>
<evidence type="ECO:0000313" key="5">
    <source>
        <dbReference type="Proteomes" id="UP000253083"/>
    </source>
</evidence>
<dbReference type="InterPro" id="IPR036691">
    <property type="entry name" value="Endo/exonu/phosph_ase_sf"/>
</dbReference>
<comment type="caution">
    <text evidence="4">The sequence shown here is derived from an EMBL/GenBank/DDBJ whole genome shotgun (WGS) entry which is preliminary data.</text>
</comment>
<dbReference type="GO" id="GO:0003824">
    <property type="term" value="F:catalytic activity"/>
    <property type="evidence" value="ECO:0007669"/>
    <property type="project" value="InterPro"/>
</dbReference>
<dbReference type="PANTHER" id="PTHR42834:SF1">
    <property type="entry name" value="ENDONUCLEASE_EXONUCLEASE_PHOSPHATASE FAMILY PROTEIN (AFU_ORTHOLOGUE AFUA_3G09210)"/>
    <property type="match status" value="1"/>
</dbReference>
<dbReference type="Gene3D" id="3.60.10.10">
    <property type="entry name" value="Endonuclease/exonuclease/phosphatase"/>
    <property type="match status" value="1"/>
</dbReference>
<dbReference type="SUPFAM" id="SSF56219">
    <property type="entry name" value="DNase I-like"/>
    <property type="match status" value="1"/>
</dbReference>
<dbReference type="EMBL" id="QNRT01000001">
    <property type="protein sequence ID" value="RBP53445.1"/>
    <property type="molecule type" value="Genomic_DNA"/>
</dbReference>
<feature type="chain" id="PRO_5017271787" description="Endonuclease/exonuclease/phosphatase domain-containing protein" evidence="2">
    <location>
        <begin position="28"/>
        <end position="838"/>
    </location>
</feature>
<reference evidence="4 5" key="1">
    <citation type="submission" date="2018-06" db="EMBL/GenBank/DDBJ databases">
        <title>Genomic Encyclopedia of Type Strains, Phase IV (KMG-IV): sequencing the most valuable type-strain genomes for metagenomic binning, comparative biology and taxonomic classification.</title>
        <authorList>
            <person name="Goeker M."/>
        </authorList>
    </citation>
    <scope>NUCLEOTIDE SEQUENCE [LARGE SCALE GENOMIC DNA]</scope>
    <source>
        <strain evidence="4 5">DSM 24032</strain>
    </source>
</reference>
<protein>
    <recommendedName>
        <fullName evidence="3">Endonuclease/exonuclease/phosphatase domain-containing protein</fullName>
    </recommendedName>
</protein>
<dbReference type="InterPro" id="IPR005135">
    <property type="entry name" value="Endo/exonuclease/phosphatase"/>
</dbReference>
<feature type="compositionally biased region" description="Polar residues" evidence="1">
    <location>
        <begin position="477"/>
        <end position="491"/>
    </location>
</feature>